<evidence type="ECO:0000313" key="2">
    <source>
        <dbReference type="Proteomes" id="UP001396334"/>
    </source>
</evidence>
<keyword evidence="2" id="KW-1185">Reference proteome</keyword>
<protein>
    <submittedName>
        <fullName evidence="1">Uncharacterized protein</fullName>
    </submittedName>
</protein>
<organism evidence="1 2">
    <name type="scientific">Hibiscus sabdariffa</name>
    <name type="common">roselle</name>
    <dbReference type="NCBI Taxonomy" id="183260"/>
    <lineage>
        <taxon>Eukaryota</taxon>
        <taxon>Viridiplantae</taxon>
        <taxon>Streptophyta</taxon>
        <taxon>Embryophyta</taxon>
        <taxon>Tracheophyta</taxon>
        <taxon>Spermatophyta</taxon>
        <taxon>Magnoliopsida</taxon>
        <taxon>eudicotyledons</taxon>
        <taxon>Gunneridae</taxon>
        <taxon>Pentapetalae</taxon>
        <taxon>rosids</taxon>
        <taxon>malvids</taxon>
        <taxon>Malvales</taxon>
        <taxon>Malvaceae</taxon>
        <taxon>Malvoideae</taxon>
        <taxon>Hibiscus</taxon>
    </lineage>
</organism>
<gene>
    <name evidence="1" type="ORF">V6N11_053888</name>
</gene>
<dbReference type="Proteomes" id="UP001396334">
    <property type="component" value="Unassembled WGS sequence"/>
</dbReference>
<accession>A0ABR2S2F0</accession>
<sequence length="155" mass="17272">MNLPVKRLSASPACPRCLLEPESAIHAVRDWRSRTNPTESPCPDRYRATACKFVPDIFAAEAAESRTYLSVEKVRGCHQAVLNMGMDKLSLVLDVALERKAIGCSGKLSYLKVYIQLNLQGEKMGNFKKGYNVNLDQSHGIYLQYFSSSNVARGE</sequence>
<evidence type="ECO:0000313" key="1">
    <source>
        <dbReference type="EMBL" id="KAK9019364.1"/>
    </source>
</evidence>
<comment type="caution">
    <text evidence="1">The sequence shown here is derived from an EMBL/GenBank/DDBJ whole genome shotgun (WGS) entry which is preliminary data.</text>
</comment>
<reference evidence="1 2" key="1">
    <citation type="journal article" date="2024" name="G3 (Bethesda)">
        <title>Genome assembly of Hibiscus sabdariffa L. provides insights into metabolisms of medicinal natural products.</title>
        <authorList>
            <person name="Kim T."/>
        </authorList>
    </citation>
    <scope>NUCLEOTIDE SEQUENCE [LARGE SCALE GENOMIC DNA]</scope>
    <source>
        <strain evidence="1">TK-2024</strain>
        <tissue evidence="1">Old leaves</tissue>
    </source>
</reference>
<name>A0ABR2S2F0_9ROSI</name>
<proteinExistence type="predicted"/>
<dbReference type="EMBL" id="JBBPBN010000017">
    <property type="protein sequence ID" value="KAK9019364.1"/>
    <property type="molecule type" value="Genomic_DNA"/>
</dbReference>